<dbReference type="EMBL" id="AL590447">
    <property type="protein sequence ID" value="SKD10687.1"/>
    <property type="molecule type" value="Genomic_DNA"/>
</dbReference>
<protein>
    <submittedName>
        <fullName evidence="2">ECU07_0862 protein</fullName>
    </submittedName>
</protein>
<name>A0A1T5PCT8_ENCCU</name>
<reference evidence="2 3" key="1">
    <citation type="journal article" date="2001" name="Nature">
        <title>Genome sequence and gene compaction of the eukaryote parasite Encephalitozoon cuniculi.</title>
        <authorList>
            <person name="Katinka M.D."/>
            <person name="Duprat S."/>
            <person name="Cornillot E."/>
            <person name="Metenier G."/>
            <person name="Thomarat F."/>
            <person name="Prensier G."/>
            <person name="Barbe V."/>
            <person name="Peyretaillade E."/>
            <person name="Brottier P."/>
            <person name="Wincker P."/>
            <person name="Delbac F."/>
            <person name="El Alaoui H."/>
            <person name="Peyret P."/>
            <person name="Saurin W."/>
            <person name="Gouy M."/>
            <person name="Weissenbach J."/>
            <person name="Vivares C.P."/>
        </authorList>
    </citation>
    <scope>NUCLEOTIDE SEQUENCE [LARGE SCALE GENOMIC DNA]</scope>
    <source>
        <strain evidence="2 3">GB-M1</strain>
    </source>
</reference>
<dbReference type="GeneID" id="77136379"/>
<gene>
    <name evidence="2" type="ordered locus">ECU07_0862</name>
</gene>
<dbReference type="InParanoid" id="A0A1T5PCT8"/>
<reference evidence="2 3" key="2">
    <citation type="journal article" date="2009" name="BMC Genomics">
        <title>Identification of transcriptional signals in Encephalitozoon cuniculi widespread among Microsporidia phylum: support for accurate structural genome annotation.</title>
        <authorList>
            <person name="Peyretaillade E."/>
            <person name="Goncalves O."/>
            <person name="Terrat S."/>
            <person name="Dugat-Bony E."/>
            <person name="Wincker P."/>
            <person name="Cornman R.S."/>
            <person name="Evans J.D."/>
            <person name="Delbac F."/>
            <person name="Peyret P."/>
        </authorList>
    </citation>
    <scope>NUCLEOTIDE SEQUENCE [LARGE SCALE GENOMIC DNA]</scope>
    <source>
        <strain evidence="2 3">GB-M1</strain>
    </source>
</reference>
<feature type="coiled-coil region" evidence="1">
    <location>
        <begin position="9"/>
        <end position="36"/>
    </location>
</feature>
<organism evidence="2 3">
    <name type="scientific">Encephalitozoon cuniculi (strain GB-M1)</name>
    <name type="common">Microsporidian parasite</name>
    <dbReference type="NCBI Taxonomy" id="284813"/>
    <lineage>
        <taxon>Eukaryota</taxon>
        <taxon>Fungi</taxon>
        <taxon>Fungi incertae sedis</taxon>
        <taxon>Microsporidia</taxon>
        <taxon>Unikaryonidae</taxon>
        <taxon>Encephalitozoon</taxon>
    </lineage>
</organism>
<accession>A0A1T5PCT8</accession>
<dbReference type="KEGG" id="ecu:ECU07_0862"/>
<evidence type="ECO:0000313" key="2">
    <source>
        <dbReference type="EMBL" id="SKD10687.1"/>
    </source>
</evidence>
<keyword evidence="3" id="KW-1185">Reference proteome</keyword>
<proteinExistence type="predicted"/>
<dbReference type="Proteomes" id="UP000000819">
    <property type="component" value="Chromosome VII"/>
</dbReference>
<sequence length="41" mass="4953">MAGLSQEKKRMYLEEIEELEKILENEEDKLRSIRRPQSFGQ</sequence>
<keyword evidence="1" id="KW-0175">Coiled coil</keyword>
<dbReference type="AlphaFoldDB" id="A0A1T5PCT8"/>
<evidence type="ECO:0000313" key="3">
    <source>
        <dbReference type="Proteomes" id="UP000000819"/>
    </source>
</evidence>
<evidence type="ECO:0000256" key="1">
    <source>
        <dbReference type="SAM" id="Coils"/>
    </source>
</evidence>
<dbReference type="RefSeq" id="NP_001402574.1">
    <property type="nucleotide sequence ID" value="NM_001415183.1"/>
</dbReference>